<dbReference type="NCBIfam" id="TIGR00870">
    <property type="entry name" value="trp"/>
    <property type="match status" value="1"/>
</dbReference>
<evidence type="ECO:0000256" key="11">
    <source>
        <dbReference type="ARBA" id="ARBA00022860"/>
    </source>
</evidence>
<keyword evidence="21" id="KW-0675">Receptor</keyword>
<keyword evidence="7 19" id="KW-0812">Transmembrane</keyword>
<comment type="caution">
    <text evidence="21">The sequence shown here is derived from an EMBL/GenBank/DDBJ whole genome shotgun (WGS) entry which is preliminary data.</text>
</comment>
<feature type="domain" description="Ion transport" evidence="20">
    <location>
        <begin position="368"/>
        <end position="627"/>
    </location>
</feature>
<keyword evidence="10" id="KW-0106">Calcium</keyword>
<dbReference type="PRINTS" id="PR01765">
    <property type="entry name" value="ECACCHANNEL"/>
</dbReference>
<reference evidence="21 22" key="1">
    <citation type="submission" date="2017-05" db="EMBL/GenBank/DDBJ databases">
        <title>Genome of assembly of the Bengalese finch, Lonchura striata domestica.</title>
        <authorList>
            <person name="Colquitt B.M."/>
            <person name="Brainard M.S."/>
        </authorList>
    </citation>
    <scope>NUCLEOTIDE SEQUENCE [LARGE SCALE GENOMIC DNA]</scope>
    <source>
        <strain evidence="21">White83orange57</strain>
    </source>
</reference>
<evidence type="ECO:0000256" key="14">
    <source>
        <dbReference type="ARBA" id="ARBA00023065"/>
    </source>
</evidence>
<keyword evidence="9" id="KW-0677">Repeat</keyword>
<dbReference type="Gene3D" id="1.25.40.20">
    <property type="entry name" value="Ankyrin repeat-containing domain"/>
    <property type="match status" value="2"/>
</dbReference>
<keyword evidence="4" id="KW-0597">Phosphoprotein</keyword>
<dbReference type="Proteomes" id="UP000197619">
    <property type="component" value="Unassembled WGS sequence"/>
</dbReference>
<keyword evidence="3" id="KW-1003">Cell membrane</keyword>
<dbReference type="GO" id="GO:0005886">
    <property type="term" value="C:plasma membrane"/>
    <property type="evidence" value="ECO:0007669"/>
    <property type="project" value="UniProtKB-SubCell"/>
</dbReference>
<feature type="transmembrane region" description="Helical" evidence="19">
    <location>
        <begin position="464"/>
        <end position="484"/>
    </location>
</feature>
<evidence type="ECO:0000256" key="8">
    <source>
        <dbReference type="ARBA" id="ARBA00022723"/>
    </source>
</evidence>
<dbReference type="PROSITE" id="PS50297">
    <property type="entry name" value="ANK_REP_REGION"/>
    <property type="match status" value="2"/>
</dbReference>
<evidence type="ECO:0000256" key="16">
    <source>
        <dbReference type="ARBA" id="ARBA00023303"/>
    </source>
</evidence>
<dbReference type="PROSITE" id="PS50088">
    <property type="entry name" value="ANK_REPEAT"/>
    <property type="match status" value="2"/>
</dbReference>
<evidence type="ECO:0000256" key="10">
    <source>
        <dbReference type="ARBA" id="ARBA00022837"/>
    </source>
</evidence>
<dbReference type="AlphaFoldDB" id="A0A218VDM8"/>
<dbReference type="CDD" id="cd22192">
    <property type="entry name" value="TRPV5-6"/>
    <property type="match status" value="1"/>
</dbReference>
<evidence type="ECO:0000256" key="9">
    <source>
        <dbReference type="ARBA" id="ARBA00022737"/>
    </source>
</evidence>
<organism evidence="21 22">
    <name type="scientific">Lonchura striata</name>
    <name type="common">white-rumped munia</name>
    <dbReference type="NCBI Taxonomy" id="40157"/>
    <lineage>
        <taxon>Eukaryota</taxon>
        <taxon>Metazoa</taxon>
        <taxon>Chordata</taxon>
        <taxon>Craniata</taxon>
        <taxon>Vertebrata</taxon>
        <taxon>Euteleostomi</taxon>
        <taxon>Archelosauria</taxon>
        <taxon>Archosauria</taxon>
        <taxon>Dinosauria</taxon>
        <taxon>Saurischia</taxon>
        <taxon>Theropoda</taxon>
        <taxon>Coelurosauria</taxon>
        <taxon>Aves</taxon>
        <taxon>Neognathae</taxon>
        <taxon>Neoaves</taxon>
        <taxon>Telluraves</taxon>
        <taxon>Australaves</taxon>
        <taxon>Passeriformes</taxon>
        <taxon>Passeroidea</taxon>
        <taxon>Estrildidae</taxon>
        <taxon>Estrildinae</taxon>
        <taxon>Lonchura</taxon>
    </lineage>
</organism>
<gene>
    <name evidence="21" type="primary">TRPV5</name>
    <name evidence="21" type="ORF">RLOC_00012030</name>
</gene>
<dbReference type="InterPro" id="IPR024862">
    <property type="entry name" value="TRPV"/>
</dbReference>
<dbReference type="InterPro" id="IPR008346">
    <property type="entry name" value="TRPV5"/>
</dbReference>
<evidence type="ECO:0000256" key="18">
    <source>
        <dbReference type="PROSITE-ProRule" id="PRU00023"/>
    </source>
</evidence>
<keyword evidence="14" id="KW-0406">Ion transport</keyword>
<evidence type="ECO:0000256" key="13">
    <source>
        <dbReference type="ARBA" id="ARBA00023043"/>
    </source>
</evidence>
<protein>
    <submittedName>
        <fullName evidence="21">Transient receptor potential cation channel subfamily V member 5</fullName>
    </submittedName>
</protein>
<dbReference type="PANTHER" id="PTHR10582:SF25">
    <property type="entry name" value="TRANSIENT RECEPTOR POTENTIAL CATION CHANNEL SUBFAMILY V MEMBER 6"/>
    <property type="match status" value="1"/>
</dbReference>
<dbReference type="SUPFAM" id="SSF48403">
    <property type="entry name" value="Ankyrin repeat"/>
    <property type="match status" value="1"/>
</dbReference>
<evidence type="ECO:0000256" key="1">
    <source>
        <dbReference type="ARBA" id="ARBA00004651"/>
    </source>
</evidence>
<evidence type="ECO:0000256" key="17">
    <source>
        <dbReference type="ARBA" id="ARBA00036634"/>
    </source>
</evidence>
<dbReference type="Pfam" id="PF00520">
    <property type="entry name" value="Ion_trans"/>
    <property type="match status" value="1"/>
</dbReference>
<dbReference type="GO" id="GO:0005262">
    <property type="term" value="F:calcium channel activity"/>
    <property type="evidence" value="ECO:0007669"/>
    <property type="project" value="UniProtKB-KW"/>
</dbReference>
<evidence type="ECO:0000256" key="12">
    <source>
        <dbReference type="ARBA" id="ARBA00022989"/>
    </source>
</evidence>
<dbReference type="GO" id="GO:0098703">
    <property type="term" value="P:calcium ion import across plasma membrane"/>
    <property type="evidence" value="ECO:0007669"/>
    <property type="project" value="TreeGrafter"/>
</dbReference>
<evidence type="ECO:0000256" key="2">
    <source>
        <dbReference type="ARBA" id="ARBA00022448"/>
    </source>
</evidence>
<keyword evidence="8" id="KW-0479">Metal-binding</keyword>
<dbReference type="GO" id="GO:0046872">
    <property type="term" value="F:metal ion binding"/>
    <property type="evidence" value="ECO:0007669"/>
    <property type="project" value="UniProtKB-KW"/>
</dbReference>
<dbReference type="Pfam" id="PF12796">
    <property type="entry name" value="Ank_2"/>
    <property type="match status" value="2"/>
</dbReference>
<evidence type="ECO:0000259" key="20">
    <source>
        <dbReference type="Pfam" id="PF00520"/>
    </source>
</evidence>
<dbReference type="GO" id="GO:0005516">
    <property type="term" value="F:calmodulin binding"/>
    <property type="evidence" value="ECO:0007669"/>
    <property type="project" value="UniProtKB-KW"/>
</dbReference>
<evidence type="ECO:0000313" key="21">
    <source>
        <dbReference type="EMBL" id="OWK63958.1"/>
    </source>
</evidence>
<sequence>MGVPLFGESNPFYSRIWNGLSQKLQGKKSWDKHLDEIYLLQQKRIWESPLLQAAKENNLAAIRKLLTDGTCDIYQRGAVGETALHVAAMYDNLEAAVALMEAAPELINERMTSELYEGQTALHIAAANQNTMLVKALLKRGANASTARATGHFFRRSSQNLFYFGTALTSPLAATGGNQQSACFSLPPGSLTLFLPIPFISGEHVLSFAACVGNEEIVQLLIENGADIRAQDSLGNTVLHILVLQPNKTFACHMYSLILSYDRNKEGPGSLELIPNNEGLSPFKLAGVEGNTVMFQYLMQKRKQNLWSFGPLSTVLYDITEIDSWAEDQSFLELIVSTKKREARQILDLTPVKELVSLKWNMYGRPYFCFLALFYILYMVCFTMCCVYRPLKPRTGNRTSSRDNTVYVQKMLQESYVAYEDELRLVGELITVIGAVIILVLEIPDILRVGAAKYFGQTILGGPFHIIVITYACMILVTMVMRLTSTTGEVVPMSFALVLGWCNVMYFARGFQMLGPFTIMIQKMIFGDLMRFCWLMAVVILGFASAFYIIFQTENPENLGQFYNYPMSLFTTFELFLTIIDGPANYDVDLPFMYSVVYFAFAIIATLLMLNLLIAMMGDTHWRVAHEQDELWRAQVVATTVMLERKLPRCLWPRSGICGREFGLGDRWYLRIEDRVDPNKHKMMRYTEAFKAQDRDNYDKGSEKLEASRDTLCKKEMSALSLSRSTSRTSSHRGWEILRRNTFRQLCGEVGPAVDEEVYDV</sequence>
<feature type="transmembrane region" description="Helical" evidence="19">
    <location>
        <begin position="529"/>
        <end position="551"/>
    </location>
</feature>
<feature type="repeat" description="ANK" evidence="18">
    <location>
        <begin position="117"/>
        <end position="149"/>
    </location>
</feature>
<dbReference type="SMART" id="SM00248">
    <property type="entry name" value="ANK"/>
    <property type="match status" value="5"/>
</dbReference>
<feature type="transmembrane region" description="Helical" evidence="19">
    <location>
        <begin position="490"/>
        <end position="508"/>
    </location>
</feature>
<feature type="transmembrane region" description="Helical" evidence="19">
    <location>
        <begin position="592"/>
        <end position="614"/>
    </location>
</feature>
<dbReference type="InterPro" id="IPR005821">
    <property type="entry name" value="Ion_trans_dom"/>
</dbReference>
<keyword evidence="13 18" id="KW-0040">ANK repeat</keyword>
<evidence type="ECO:0000256" key="7">
    <source>
        <dbReference type="ARBA" id="ARBA00022692"/>
    </source>
</evidence>
<keyword evidence="22" id="KW-1185">Reference proteome</keyword>
<proteinExistence type="predicted"/>
<evidence type="ECO:0000256" key="19">
    <source>
        <dbReference type="SAM" id="Phobius"/>
    </source>
</evidence>
<dbReference type="STRING" id="299123.ENSLSDP00000017412"/>
<dbReference type="FunFam" id="1.25.40.20:FF:000230">
    <property type="entry name" value="transient receptor potential cation channel subfamily V member 6"/>
    <property type="match status" value="1"/>
</dbReference>
<keyword evidence="15 19" id="KW-0472">Membrane</keyword>
<keyword evidence="6" id="KW-0107">Calcium channel</keyword>
<feature type="transmembrane region" description="Helical" evidence="19">
    <location>
        <begin position="367"/>
        <end position="391"/>
    </location>
</feature>
<keyword evidence="5" id="KW-0109">Calcium transport</keyword>
<feature type="repeat" description="ANK" evidence="18">
    <location>
        <begin position="201"/>
        <end position="233"/>
    </location>
</feature>
<evidence type="ECO:0000256" key="3">
    <source>
        <dbReference type="ARBA" id="ARBA00022475"/>
    </source>
</evidence>
<name>A0A218VDM8_9PASE</name>
<evidence type="ECO:0000256" key="4">
    <source>
        <dbReference type="ARBA" id="ARBA00022553"/>
    </source>
</evidence>
<evidence type="ECO:0000256" key="5">
    <source>
        <dbReference type="ARBA" id="ARBA00022568"/>
    </source>
</evidence>
<dbReference type="PRINTS" id="PR01415">
    <property type="entry name" value="ANKYRIN"/>
</dbReference>
<keyword evidence="12 19" id="KW-1133">Transmembrane helix</keyword>
<dbReference type="InterPro" id="IPR036770">
    <property type="entry name" value="Ankyrin_rpt-contain_sf"/>
</dbReference>
<comment type="catalytic activity">
    <reaction evidence="17">
        <text>Ca(2+)(in) = Ca(2+)(out)</text>
        <dbReference type="Rhea" id="RHEA:29671"/>
        <dbReference type="ChEBI" id="CHEBI:29108"/>
    </reaction>
</comment>
<keyword evidence="16" id="KW-0407">Ion channel</keyword>
<evidence type="ECO:0000256" key="6">
    <source>
        <dbReference type="ARBA" id="ARBA00022673"/>
    </source>
</evidence>
<accession>A0A218VDM8</accession>
<evidence type="ECO:0000256" key="15">
    <source>
        <dbReference type="ARBA" id="ARBA00023136"/>
    </source>
</evidence>
<dbReference type="CDD" id="cd22296">
    <property type="entry name" value="CBD_TRPV5_C"/>
    <property type="match status" value="1"/>
</dbReference>
<dbReference type="PANTHER" id="PTHR10582">
    <property type="entry name" value="TRANSIENT RECEPTOR POTENTIAL ION CHANNEL PROTEIN"/>
    <property type="match status" value="1"/>
</dbReference>
<keyword evidence="2" id="KW-0813">Transport</keyword>
<dbReference type="InterPro" id="IPR008344">
    <property type="entry name" value="TRPV5/TRPV6"/>
</dbReference>
<keyword evidence="11" id="KW-0112">Calmodulin-binding</keyword>
<dbReference type="PRINTS" id="PR01767">
    <property type="entry name" value="ECACCHANNEL2"/>
</dbReference>
<comment type="subcellular location">
    <subcellularLocation>
        <location evidence="1">Cell membrane</location>
        <topology evidence="1">Multi-pass membrane protein</topology>
    </subcellularLocation>
</comment>
<dbReference type="InterPro" id="IPR002110">
    <property type="entry name" value="Ankyrin_rpt"/>
</dbReference>
<evidence type="ECO:0000313" key="22">
    <source>
        <dbReference type="Proteomes" id="UP000197619"/>
    </source>
</evidence>
<dbReference type="EMBL" id="MUZQ01000007">
    <property type="protein sequence ID" value="OWK63958.1"/>
    <property type="molecule type" value="Genomic_DNA"/>
</dbReference>